<evidence type="ECO:0000313" key="4">
    <source>
        <dbReference type="Proteomes" id="UP000325255"/>
    </source>
</evidence>
<dbReference type="InterPro" id="IPR004629">
    <property type="entry name" value="WecG_TagA_CpsF"/>
</dbReference>
<dbReference type="PANTHER" id="PTHR34136">
    <property type="match status" value="1"/>
</dbReference>
<name>A0A5M6IX11_9PROT</name>
<dbReference type="PANTHER" id="PTHR34136:SF1">
    <property type="entry name" value="UDP-N-ACETYL-D-MANNOSAMINURONIC ACID TRANSFERASE"/>
    <property type="match status" value="1"/>
</dbReference>
<evidence type="ECO:0000256" key="2">
    <source>
        <dbReference type="ARBA" id="ARBA00022679"/>
    </source>
</evidence>
<dbReference type="EMBL" id="VWPK01000009">
    <property type="protein sequence ID" value="KAA5612870.1"/>
    <property type="molecule type" value="Genomic_DNA"/>
</dbReference>
<gene>
    <name evidence="3" type="ORF">F1189_07450</name>
</gene>
<dbReference type="Proteomes" id="UP000325255">
    <property type="component" value="Unassembled WGS sequence"/>
</dbReference>
<keyword evidence="2 3" id="KW-0808">Transferase</keyword>
<accession>A0A5M6IX11</accession>
<protein>
    <submittedName>
        <fullName evidence="3">WecB/TagA/CpsF family glycosyltransferase</fullName>
    </submittedName>
</protein>
<evidence type="ECO:0000256" key="1">
    <source>
        <dbReference type="ARBA" id="ARBA00022676"/>
    </source>
</evidence>
<dbReference type="AlphaFoldDB" id="A0A5M6IX11"/>
<reference evidence="3 4" key="1">
    <citation type="submission" date="2019-09" db="EMBL/GenBank/DDBJ databases">
        <title>Genome sequence of Rhodovastum atsumiense, a diverse member of the Acetobacteraceae family of non-sulfur purple photosynthetic bacteria.</title>
        <authorList>
            <person name="Meyer T."/>
            <person name="Kyndt J."/>
        </authorList>
    </citation>
    <scope>NUCLEOTIDE SEQUENCE [LARGE SCALE GENOMIC DNA]</scope>
    <source>
        <strain evidence="3 4">DSM 21279</strain>
    </source>
</reference>
<dbReference type="GO" id="GO:0016758">
    <property type="term" value="F:hexosyltransferase activity"/>
    <property type="evidence" value="ECO:0007669"/>
    <property type="project" value="TreeGrafter"/>
</dbReference>
<keyword evidence="1" id="KW-0328">Glycosyltransferase</keyword>
<evidence type="ECO:0000313" key="3">
    <source>
        <dbReference type="EMBL" id="KAA5612870.1"/>
    </source>
</evidence>
<dbReference type="RefSeq" id="WP_150040097.1">
    <property type="nucleotide sequence ID" value="NZ_OW485601.1"/>
</dbReference>
<keyword evidence="4" id="KW-1185">Reference proteome</keyword>
<comment type="caution">
    <text evidence="3">The sequence shown here is derived from an EMBL/GenBank/DDBJ whole genome shotgun (WGS) entry which is preliminary data.</text>
</comment>
<organism evidence="3 4">
    <name type="scientific">Rhodovastum atsumiense</name>
    <dbReference type="NCBI Taxonomy" id="504468"/>
    <lineage>
        <taxon>Bacteria</taxon>
        <taxon>Pseudomonadati</taxon>
        <taxon>Pseudomonadota</taxon>
        <taxon>Alphaproteobacteria</taxon>
        <taxon>Acetobacterales</taxon>
        <taxon>Acetobacteraceae</taxon>
        <taxon>Rhodovastum</taxon>
    </lineage>
</organism>
<dbReference type="Pfam" id="PF03808">
    <property type="entry name" value="Glyco_tran_WecG"/>
    <property type="match status" value="1"/>
</dbReference>
<sequence length="236" mass="25685">MDLAQTAAWLAARPADAPFGYVVTPNAEHLVQLAGDPGLAEVYRAALLRLLDSRVVARAAAALGLAAPPVVPGSDLVATLLARHLAPGDRLTVIGLQPEYLPLLRQRCGPVAIAHHLPPVAFEHDPTAFRIALDFALAHPARFTLLAVGMPRQELLAAALRNSGRARGTGLCIGSALEYFIGARRRAPRVLQRASLEWAYRLCHEPRRLGRRYLLQSPRIFPLLLRERLGAIRPGR</sequence>
<dbReference type="OrthoDB" id="9771846at2"/>
<proteinExistence type="predicted"/>